<name>A0ABX5Q4N5_9BACL</name>
<dbReference type="Proteomes" id="UP000285882">
    <property type="component" value="Chromosome"/>
</dbReference>
<proteinExistence type="predicted"/>
<organism evidence="2 3">
    <name type="scientific">Sporolactobacillus terrae</name>
    <dbReference type="NCBI Taxonomy" id="269673"/>
    <lineage>
        <taxon>Bacteria</taxon>
        <taxon>Bacillati</taxon>
        <taxon>Bacillota</taxon>
        <taxon>Bacilli</taxon>
        <taxon>Bacillales</taxon>
        <taxon>Sporolactobacillaceae</taxon>
        <taxon>Sporolactobacillus</taxon>
    </lineage>
</organism>
<feature type="region of interest" description="Disordered" evidence="1">
    <location>
        <begin position="1"/>
        <end position="22"/>
    </location>
</feature>
<evidence type="ECO:0000256" key="1">
    <source>
        <dbReference type="SAM" id="MobiDB-lite"/>
    </source>
</evidence>
<evidence type="ECO:0000313" key="2">
    <source>
        <dbReference type="EMBL" id="QAA21589.1"/>
    </source>
</evidence>
<sequence>MIDSKGLRNKLEQLPDRTAPLPDQIDHVRDLIQQASVKNVDAVSQDPQYTLETMKLDRLHLIGRVS</sequence>
<protein>
    <submittedName>
        <fullName evidence="2">Uncharacterized protein</fullName>
    </submittedName>
</protein>
<evidence type="ECO:0000313" key="3">
    <source>
        <dbReference type="Proteomes" id="UP000285882"/>
    </source>
</evidence>
<dbReference type="EMBL" id="CP025688">
    <property type="protein sequence ID" value="QAA21589.1"/>
    <property type="molecule type" value="Genomic_DNA"/>
</dbReference>
<feature type="compositionally biased region" description="Basic and acidic residues" evidence="1">
    <location>
        <begin position="1"/>
        <end position="15"/>
    </location>
</feature>
<accession>A0ABX5Q4N5</accession>
<reference evidence="2 3" key="1">
    <citation type="submission" date="2018-01" db="EMBL/GenBank/DDBJ databases">
        <title>Complete genome sequencing of Sporolactobacillus terrae DLG3.</title>
        <authorList>
            <person name="Nam Y.-D."/>
            <person name="Kang J."/>
            <person name="Chung W.-H."/>
        </authorList>
    </citation>
    <scope>NUCLEOTIDE SEQUENCE [LARGE SCALE GENOMIC DNA]</scope>
    <source>
        <strain evidence="2 3">DLG3</strain>
    </source>
</reference>
<gene>
    <name evidence="2" type="ORF">C0674_02545</name>
</gene>
<dbReference type="RefSeq" id="WP_128166082.1">
    <property type="nucleotide sequence ID" value="NZ_CP025688.1"/>
</dbReference>
<keyword evidence="3" id="KW-1185">Reference proteome</keyword>